<feature type="transmembrane region" description="Helical" evidence="1">
    <location>
        <begin position="46"/>
        <end position="67"/>
    </location>
</feature>
<dbReference type="Proteomes" id="UP000823775">
    <property type="component" value="Unassembled WGS sequence"/>
</dbReference>
<evidence type="ECO:0000256" key="2">
    <source>
        <dbReference type="SAM" id="SignalP"/>
    </source>
</evidence>
<reference evidence="3 4" key="1">
    <citation type="journal article" date="2021" name="BMC Genomics">
        <title>Datura genome reveals duplications of psychoactive alkaloid biosynthetic genes and high mutation rate following tissue culture.</title>
        <authorList>
            <person name="Rajewski A."/>
            <person name="Carter-House D."/>
            <person name="Stajich J."/>
            <person name="Litt A."/>
        </authorList>
    </citation>
    <scope>NUCLEOTIDE SEQUENCE [LARGE SCALE GENOMIC DNA]</scope>
    <source>
        <strain evidence="3">AR-01</strain>
    </source>
</reference>
<keyword evidence="1" id="KW-0472">Membrane</keyword>
<protein>
    <submittedName>
        <fullName evidence="3">Uncharacterized protein</fullName>
    </submittedName>
</protein>
<gene>
    <name evidence="3" type="ORF">HAX54_038073</name>
</gene>
<accession>A0ABS8VJD0</accession>
<evidence type="ECO:0000313" key="4">
    <source>
        <dbReference type="Proteomes" id="UP000823775"/>
    </source>
</evidence>
<keyword evidence="1" id="KW-1133">Transmembrane helix</keyword>
<feature type="signal peptide" evidence="2">
    <location>
        <begin position="1"/>
        <end position="22"/>
    </location>
</feature>
<evidence type="ECO:0000313" key="3">
    <source>
        <dbReference type="EMBL" id="MCE0480879.1"/>
    </source>
</evidence>
<name>A0ABS8VJD0_DATST</name>
<sequence length="87" mass="9124">MVGKIACLVVLCMVVVAPHAEALTCGQPGPARTAGAACTCLKSAASAIKKLICPLLVSLVLVALTFLHKIQPLHQLRHGSVKQMKVR</sequence>
<dbReference type="EMBL" id="JACEIK010005179">
    <property type="protein sequence ID" value="MCE0480879.1"/>
    <property type="molecule type" value="Genomic_DNA"/>
</dbReference>
<comment type="caution">
    <text evidence="3">The sequence shown here is derived from an EMBL/GenBank/DDBJ whole genome shotgun (WGS) entry which is preliminary data.</text>
</comment>
<keyword evidence="4" id="KW-1185">Reference proteome</keyword>
<evidence type="ECO:0000256" key="1">
    <source>
        <dbReference type="SAM" id="Phobius"/>
    </source>
</evidence>
<proteinExistence type="predicted"/>
<feature type="chain" id="PRO_5047488975" evidence="2">
    <location>
        <begin position="23"/>
        <end position="87"/>
    </location>
</feature>
<keyword evidence="2" id="KW-0732">Signal</keyword>
<organism evidence="3 4">
    <name type="scientific">Datura stramonium</name>
    <name type="common">Jimsonweed</name>
    <name type="synonym">Common thornapple</name>
    <dbReference type="NCBI Taxonomy" id="4076"/>
    <lineage>
        <taxon>Eukaryota</taxon>
        <taxon>Viridiplantae</taxon>
        <taxon>Streptophyta</taxon>
        <taxon>Embryophyta</taxon>
        <taxon>Tracheophyta</taxon>
        <taxon>Spermatophyta</taxon>
        <taxon>Magnoliopsida</taxon>
        <taxon>eudicotyledons</taxon>
        <taxon>Gunneridae</taxon>
        <taxon>Pentapetalae</taxon>
        <taxon>asterids</taxon>
        <taxon>lamiids</taxon>
        <taxon>Solanales</taxon>
        <taxon>Solanaceae</taxon>
        <taxon>Solanoideae</taxon>
        <taxon>Datureae</taxon>
        <taxon>Datura</taxon>
    </lineage>
</organism>
<keyword evidence="1" id="KW-0812">Transmembrane</keyword>